<dbReference type="EMBL" id="MU128936">
    <property type="protein sequence ID" value="KAF9516776.1"/>
    <property type="molecule type" value="Genomic_DNA"/>
</dbReference>
<dbReference type="GO" id="GO:0005829">
    <property type="term" value="C:cytosol"/>
    <property type="evidence" value="ECO:0007669"/>
    <property type="project" value="TreeGrafter"/>
</dbReference>
<proteinExistence type="inferred from homology"/>
<keyword evidence="12" id="KW-1185">Reference proteome</keyword>
<keyword evidence="9" id="KW-1133">Transmembrane helix</keyword>
<evidence type="ECO:0000256" key="2">
    <source>
        <dbReference type="ARBA" id="ARBA00009085"/>
    </source>
</evidence>
<dbReference type="AlphaFoldDB" id="A0A9P6B329"/>
<dbReference type="Proteomes" id="UP000886523">
    <property type="component" value="Unassembled WGS sequence"/>
</dbReference>
<keyword evidence="4" id="KW-0645">Protease</keyword>
<dbReference type="GO" id="GO:0004843">
    <property type="term" value="F:cysteine-type deubiquitinase activity"/>
    <property type="evidence" value="ECO:0007669"/>
    <property type="project" value="UniProtKB-EC"/>
</dbReference>
<dbReference type="PROSITE" id="PS00973">
    <property type="entry name" value="USP_2"/>
    <property type="match status" value="1"/>
</dbReference>
<reference evidence="11" key="1">
    <citation type="journal article" date="2020" name="Nat. Commun.">
        <title>Large-scale genome sequencing of mycorrhizal fungi provides insights into the early evolution of symbiotic traits.</title>
        <authorList>
            <person name="Miyauchi S."/>
            <person name="Kiss E."/>
            <person name="Kuo A."/>
            <person name="Drula E."/>
            <person name="Kohler A."/>
            <person name="Sanchez-Garcia M."/>
            <person name="Morin E."/>
            <person name="Andreopoulos B."/>
            <person name="Barry K.W."/>
            <person name="Bonito G."/>
            <person name="Buee M."/>
            <person name="Carver A."/>
            <person name="Chen C."/>
            <person name="Cichocki N."/>
            <person name="Clum A."/>
            <person name="Culley D."/>
            <person name="Crous P.W."/>
            <person name="Fauchery L."/>
            <person name="Girlanda M."/>
            <person name="Hayes R.D."/>
            <person name="Keri Z."/>
            <person name="LaButti K."/>
            <person name="Lipzen A."/>
            <person name="Lombard V."/>
            <person name="Magnuson J."/>
            <person name="Maillard F."/>
            <person name="Murat C."/>
            <person name="Nolan M."/>
            <person name="Ohm R.A."/>
            <person name="Pangilinan J."/>
            <person name="Pereira M.F."/>
            <person name="Perotto S."/>
            <person name="Peter M."/>
            <person name="Pfister S."/>
            <person name="Riley R."/>
            <person name="Sitrit Y."/>
            <person name="Stielow J.B."/>
            <person name="Szollosi G."/>
            <person name="Zifcakova L."/>
            <person name="Stursova M."/>
            <person name="Spatafora J.W."/>
            <person name="Tedersoo L."/>
            <person name="Vaario L.M."/>
            <person name="Yamada A."/>
            <person name="Yan M."/>
            <person name="Wang P."/>
            <person name="Xu J."/>
            <person name="Bruns T."/>
            <person name="Baldrian P."/>
            <person name="Vilgalys R."/>
            <person name="Dunand C."/>
            <person name="Henrissat B."/>
            <person name="Grigoriev I.V."/>
            <person name="Hibbett D."/>
            <person name="Nagy L.G."/>
            <person name="Martin F.M."/>
        </authorList>
    </citation>
    <scope>NUCLEOTIDE SEQUENCE</scope>
    <source>
        <strain evidence="11">UP504</strain>
    </source>
</reference>
<dbReference type="PROSITE" id="PS50235">
    <property type="entry name" value="USP_3"/>
    <property type="match status" value="1"/>
</dbReference>
<dbReference type="InterPro" id="IPR038765">
    <property type="entry name" value="Papain-like_cys_pep_sf"/>
</dbReference>
<evidence type="ECO:0000256" key="1">
    <source>
        <dbReference type="ARBA" id="ARBA00000707"/>
    </source>
</evidence>
<comment type="similarity">
    <text evidence="2">Belongs to the peptidase C19 family.</text>
</comment>
<accession>A0A9P6B329</accession>
<keyword evidence="9" id="KW-0812">Transmembrane</keyword>
<evidence type="ECO:0000259" key="10">
    <source>
        <dbReference type="PROSITE" id="PS50235"/>
    </source>
</evidence>
<comment type="catalytic activity">
    <reaction evidence="1">
        <text>Thiol-dependent hydrolysis of ester, thioester, amide, peptide and isopeptide bonds formed by the C-terminal Gly of ubiquitin (a 76-residue protein attached to proteins as an intracellular targeting signal).</text>
        <dbReference type="EC" id="3.4.19.12"/>
    </reaction>
</comment>
<organism evidence="11 12">
    <name type="scientific">Hydnum rufescens UP504</name>
    <dbReference type="NCBI Taxonomy" id="1448309"/>
    <lineage>
        <taxon>Eukaryota</taxon>
        <taxon>Fungi</taxon>
        <taxon>Dikarya</taxon>
        <taxon>Basidiomycota</taxon>
        <taxon>Agaricomycotina</taxon>
        <taxon>Agaricomycetes</taxon>
        <taxon>Cantharellales</taxon>
        <taxon>Hydnaceae</taxon>
        <taxon>Hydnum</taxon>
    </lineage>
</organism>
<evidence type="ECO:0000256" key="3">
    <source>
        <dbReference type="ARBA" id="ARBA00012759"/>
    </source>
</evidence>
<keyword evidence="5" id="KW-0833">Ubl conjugation pathway</keyword>
<name>A0A9P6B329_9AGAM</name>
<dbReference type="InterPro" id="IPR018200">
    <property type="entry name" value="USP_CS"/>
</dbReference>
<evidence type="ECO:0000256" key="6">
    <source>
        <dbReference type="ARBA" id="ARBA00022801"/>
    </source>
</evidence>
<feature type="region of interest" description="Disordered" evidence="8">
    <location>
        <begin position="600"/>
        <end position="657"/>
    </location>
</feature>
<evidence type="ECO:0000313" key="12">
    <source>
        <dbReference type="Proteomes" id="UP000886523"/>
    </source>
</evidence>
<dbReference type="PANTHER" id="PTHR24006:SF888">
    <property type="entry name" value="UBIQUITIN CARBOXYL-TERMINAL HYDROLASE 30"/>
    <property type="match status" value="1"/>
</dbReference>
<dbReference type="SUPFAM" id="SSF54001">
    <property type="entry name" value="Cysteine proteinases"/>
    <property type="match status" value="1"/>
</dbReference>
<keyword evidence="6" id="KW-0378">Hydrolase</keyword>
<evidence type="ECO:0000256" key="5">
    <source>
        <dbReference type="ARBA" id="ARBA00022786"/>
    </source>
</evidence>
<sequence length="657" mass="72841">MNAPLQQLQLNIEAIFPLLISTIFVGLSLGSRLTRFTDMALQNLGLSFAMSWIYDNLHWHSQDLLVPGEDEFGIVSNKMPRNAKDHLANNHQNSIDLDEYYYPGLVNISGTYCFMNSVLQAFASLVYLLPYLDSIREKAELLDVPTPVVDTLRETLESLNTPSRRRSSLRPVQIIETLSTPASDGSNRSLLFSSREHQDAQELFQLLSSLLKEEAIAVDREGMKELGLGGALLWDTIGSKQTKEVAKGVFDGLTANRRSCVTCGYTEALMHFGFDNLQLSLPFATSVSLEECLAEFTHIEVLTDCVCRKCSLLATHRRLVAEVERFAESETERDISSSKKKRIRETRKYEARLKAALSEDRIEDELKGVRMERVISKMSTKQVMFARTPPILALHLNRSAFYGHATKNPCRVIFQEVLDLTPFTTSGQLSTQPSAPISSSYLQPSSTPSLPKTLYRLSSIVCHYGGHSFGHYVAYRRKPRLPMSGTKRYAPPTSYEHRTSANTGWLRISDDTVQEVGLEAVLAENSGTFMLFYERIATGSLSNDPRTQGVDAPIHQAPSLRESITREATPLGGSEINQESALYGVPRIVRSVSAGVVSRDQSILREESYEPPSSPPSRLPSSTLVPGGKTPVSSTSTSEALNSTGMETPPVASYSRP</sequence>
<dbReference type="Pfam" id="PF00443">
    <property type="entry name" value="UCH"/>
    <property type="match status" value="1"/>
</dbReference>
<feature type="domain" description="USP" evidence="10">
    <location>
        <begin position="103"/>
        <end position="536"/>
    </location>
</feature>
<dbReference type="InterPro" id="IPR028889">
    <property type="entry name" value="USP"/>
</dbReference>
<dbReference type="InterPro" id="IPR001394">
    <property type="entry name" value="Peptidase_C19_UCH"/>
</dbReference>
<dbReference type="Gene3D" id="3.90.70.10">
    <property type="entry name" value="Cysteine proteinases"/>
    <property type="match status" value="1"/>
</dbReference>
<evidence type="ECO:0000256" key="4">
    <source>
        <dbReference type="ARBA" id="ARBA00022670"/>
    </source>
</evidence>
<keyword evidence="9" id="KW-0472">Membrane</keyword>
<dbReference type="GO" id="GO:0016579">
    <property type="term" value="P:protein deubiquitination"/>
    <property type="evidence" value="ECO:0007669"/>
    <property type="project" value="InterPro"/>
</dbReference>
<feature type="compositionally biased region" description="Polar residues" evidence="8">
    <location>
        <begin position="631"/>
        <end position="646"/>
    </location>
</feature>
<evidence type="ECO:0000256" key="7">
    <source>
        <dbReference type="ARBA" id="ARBA00022807"/>
    </source>
</evidence>
<gene>
    <name evidence="11" type="ORF">BS47DRAFT_1326986</name>
</gene>
<dbReference type="OrthoDB" id="2020758at2759"/>
<evidence type="ECO:0000256" key="8">
    <source>
        <dbReference type="SAM" id="MobiDB-lite"/>
    </source>
</evidence>
<evidence type="ECO:0000313" key="11">
    <source>
        <dbReference type="EMBL" id="KAF9516776.1"/>
    </source>
</evidence>
<dbReference type="PANTHER" id="PTHR24006">
    <property type="entry name" value="UBIQUITIN CARBOXYL-TERMINAL HYDROLASE"/>
    <property type="match status" value="1"/>
</dbReference>
<dbReference type="EC" id="3.4.19.12" evidence="3"/>
<dbReference type="GO" id="GO:0006508">
    <property type="term" value="P:proteolysis"/>
    <property type="evidence" value="ECO:0007669"/>
    <property type="project" value="UniProtKB-KW"/>
</dbReference>
<dbReference type="CDD" id="cd02662">
    <property type="entry name" value="Peptidase_C19F"/>
    <property type="match status" value="1"/>
</dbReference>
<keyword evidence="7" id="KW-0788">Thiol protease</keyword>
<comment type="caution">
    <text evidence="11">The sequence shown here is derived from an EMBL/GenBank/DDBJ whole genome shotgun (WGS) entry which is preliminary data.</text>
</comment>
<evidence type="ECO:0000256" key="9">
    <source>
        <dbReference type="SAM" id="Phobius"/>
    </source>
</evidence>
<feature type="transmembrane region" description="Helical" evidence="9">
    <location>
        <begin position="12"/>
        <end position="29"/>
    </location>
</feature>
<dbReference type="GO" id="GO:0005634">
    <property type="term" value="C:nucleus"/>
    <property type="evidence" value="ECO:0007669"/>
    <property type="project" value="TreeGrafter"/>
</dbReference>
<protein>
    <recommendedName>
        <fullName evidence="3">ubiquitinyl hydrolase 1</fullName>
        <ecNumber evidence="3">3.4.19.12</ecNumber>
    </recommendedName>
</protein>
<dbReference type="InterPro" id="IPR050164">
    <property type="entry name" value="Peptidase_C19"/>
</dbReference>